<dbReference type="InterPro" id="IPR043148">
    <property type="entry name" value="TagF_C"/>
</dbReference>
<name>A0A448TV78_9PAST</name>
<dbReference type="KEGG" id="adp:NCTC12871_01319"/>
<dbReference type="Proteomes" id="UP000279799">
    <property type="component" value="Chromosome"/>
</dbReference>
<protein>
    <submittedName>
        <fullName evidence="1">Uncharacterized protein</fullName>
    </submittedName>
</protein>
<reference evidence="1 2" key="1">
    <citation type="submission" date="2018-12" db="EMBL/GenBank/DDBJ databases">
        <authorList>
            <consortium name="Pathogen Informatics"/>
        </authorList>
    </citation>
    <scope>NUCLEOTIDE SEQUENCE [LARGE SCALE GENOMIC DNA]</scope>
    <source>
        <strain evidence="1 2">NCTC12871</strain>
    </source>
</reference>
<dbReference type="RefSeq" id="WP_126600086.1">
    <property type="nucleotide sequence ID" value="NZ_LR134510.1"/>
</dbReference>
<accession>A0A448TV78</accession>
<dbReference type="AlphaFoldDB" id="A0A448TV78"/>
<evidence type="ECO:0000313" key="1">
    <source>
        <dbReference type="EMBL" id="VEJ09832.1"/>
    </source>
</evidence>
<evidence type="ECO:0000313" key="2">
    <source>
        <dbReference type="Proteomes" id="UP000279799"/>
    </source>
</evidence>
<dbReference type="Gene3D" id="3.40.50.12580">
    <property type="match status" value="1"/>
</dbReference>
<dbReference type="EMBL" id="LR134510">
    <property type="protein sequence ID" value="VEJ09832.1"/>
    <property type="molecule type" value="Genomic_DNA"/>
</dbReference>
<gene>
    <name evidence="1" type="ORF">NCTC12871_01319</name>
</gene>
<proteinExistence type="predicted"/>
<dbReference type="OrthoDB" id="9789073at2"/>
<organism evidence="1 2">
    <name type="scientific">Actinobacillus delphinicola</name>
    <dbReference type="NCBI Taxonomy" id="51161"/>
    <lineage>
        <taxon>Bacteria</taxon>
        <taxon>Pseudomonadati</taxon>
        <taxon>Pseudomonadota</taxon>
        <taxon>Gammaproteobacteria</taxon>
        <taxon>Pasteurellales</taxon>
        <taxon>Pasteurellaceae</taxon>
        <taxon>Actinobacillus</taxon>
    </lineage>
</organism>
<sequence>MEKIDILFVCYGGGHSAIIKPLAEELIKNHPKINFKILALTLAHNSMKKKFPHHTLGLKDIIKIFSVQEKQEITKLGKSILSENYRDDGTVSEYESILYLGLSLYDLIHARGKEEAYKQYNNFHRAAFLPKITMERILKNLKPRLVCATNAPRFEKAALLAANNLNIENYEIIDLFGENHEVSSRNIIVMDEYVIHNLKLNNKKNIKYFSLGQPAVENTVKEIKSLDRRLITDKLHLFKYNRSAINIVFFSQRISFINKELTLKFYNKLLKVFNNLSSLYNINIFVRLHPGENIEDYWGKLDCSNLKFIHDILTLPESIVLGDIIVTQYSTVALESIYSGKTVCTFHHNLEGTYPVSRFMMDPYLFSMGFDELEDNLISLLDNPSILLRKITKSTNSVHKIIQLFINSLCRENSICD</sequence>
<keyword evidence="2" id="KW-1185">Reference proteome</keyword>